<evidence type="ECO:0000313" key="2">
    <source>
        <dbReference type="EMBL" id="VEI64820.1"/>
    </source>
</evidence>
<keyword evidence="1" id="KW-0812">Transmembrane</keyword>
<protein>
    <submittedName>
        <fullName evidence="2">Uncharacterized protein</fullName>
    </submittedName>
</protein>
<dbReference type="EMBL" id="LR134492">
    <property type="protein sequence ID" value="VEI64820.1"/>
    <property type="molecule type" value="Genomic_DNA"/>
</dbReference>
<evidence type="ECO:0000256" key="1">
    <source>
        <dbReference type="SAM" id="Phobius"/>
    </source>
</evidence>
<accession>A0A448SAT2</accession>
<organism evidence="2 3">
    <name type="scientific">Serratia fonticola</name>
    <dbReference type="NCBI Taxonomy" id="47917"/>
    <lineage>
        <taxon>Bacteria</taxon>
        <taxon>Pseudomonadati</taxon>
        <taxon>Pseudomonadota</taxon>
        <taxon>Gammaproteobacteria</taxon>
        <taxon>Enterobacterales</taxon>
        <taxon>Yersiniaceae</taxon>
        <taxon>Serratia</taxon>
    </lineage>
</organism>
<sequence>MLLRVASWLFQLPGRLLAPIFRNRLTLLIFFMLLAAGVFLAKRHLSEGVQEESFTLAAPQNYVIQREAPLREARQHCVGPLSDNQGSPWPASAGYLHEPDWQAGSKLQTLALDNQHNEFAVLVKLENTSKQLLAEVFLPAASSFNIKLEPNGRYVMKVKNIHSGCSFRTALSVADRPDGRLPLTFSEEGPEQYHPISDRDF</sequence>
<dbReference type="Proteomes" id="UP000270487">
    <property type="component" value="Chromosome"/>
</dbReference>
<gene>
    <name evidence="2" type="ORF">NCTC13193_01271</name>
</gene>
<feature type="transmembrane region" description="Helical" evidence="1">
    <location>
        <begin position="20"/>
        <end position="41"/>
    </location>
</feature>
<reference evidence="2 3" key="1">
    <citation type="submission" date="2018-12" db="EMBL/GenBank/DDBJ databases">
        <authorList>
            <consortium name="Pathogen Informatics"/>
        </authorList>
    </citation>
    <scope>NUCLEOTIDE SEQUENCE [LARGE SCALE GENOMIC DNA]</scope>
    <source>
        <strain evidence="2 3">NCTC13193</strain>
    </source>
</reference>
<dbReference type="AlphaFoldDB" id="A0A448SAT2"/>
<proteinExistence type="predicted"/>
<keyword evidence="1" id="KW-0472">Membrane</keyword>
<name>A0A448SAT2_SERFO</name>
<evidence type="ECO:0000313" key="3">
    <source>
        <dbReference type="Proteomes" id="UP000270487"/>
    </source>
</evidence>
<keyword evidence="1" id="KW-1133">Transmembrane helix</keyword>